<keyword evidence="2" id="KW-1133">Transmembrane helix</keyword>
<proteinExistence type="predicted"/>
<gene>
    <name evidence="3" type="ORF">BD410DRAFT_789033</name>
</gene>
<sequence length="542" mass="58556">MILTEDEVYEDAPPLKAGQTSLATTATLAHTSQPPPPYEETPLVERSGSSALLPSSRGFSKRYSACWRLFKAYCIALLVLAVVGIVWNGLTIGQWNIGWRDPLSPVIPRPNTSLPHGTTPIDGNIVTCVQTSDWKTVETVGYSKPDPQRPSSRSIRIAPNDTVSFTSHASLSLPLNAAVLYFVNQGSRKAGAVTIESSGKIGTEIMVNIAVIYKTAHALKHIDVCKVERSSEEVGIALNVNNSYTFGQLQPTGDLPVVDMKILIPLSADGSPVVINNLQSTLQFYSHHVEDLRGLVHFRSIELHALSGPITVVALSADKANLSLSSGPISGSFYVPSIYIKTSNSPITISDLVSDEAVVMNVNGPIIGSFNITSLLTLDTSNAPIRAKITAFSDDNVTSEIQLNTSNDAIDADVNLYSFDSISGGTFNISATCMNGDHLNISIPVQPENADVLVTARGVFTPVFVSLNQAYEGKFQLASVLGSVRLDQHHFEDPTGRNRERHVEVHEENPIDVKGDVSWSSEATLRSFASLWTLRSHALLNL</sequence>
<evidence type="ECO:0000256" key="2">
    <source>
        <dbReference type="SAM" id="Phobius"/>
    </source>
</evidence>
<dbReference type="Proteomes" id="UP000294933">
    <property type="component" value="Unassembled WGS sequence"/>
</dbReference>
<organism evidence="3 4">
    <name type="scientific">Rickenella mellea</name>
    <dbReference type="NCBI Taxonomy" id="50990"/>
    <lineage>
        <taxon>Eukaryota</taxon>
        <taxon>Fungi</taxon>
        <taxon>Dikarya</taxon>
        <taxon>Basidiomycota</taxon>
        <taxon>Agaricomycotina</taxon>
        <taxon>Agaricomycetes</taxon>
        <taxon>Hymenochaetales</taxon>
        <taxon>Rickenellaceae</taxon>
        <taxon>Rickenella</taxon>
    </lineage>
</organism>
<keyword evidence="4" id="KW-1185">Reference proteome</keyword>
<dbReference type="STRING" id="50990.A0A4Y7Q551"/>
<dbReference type="AlphaFoldDB" id="A0A4Y7Q551"/>
<evidence type="ECO:0000313" key="3">
    <source>
        <dbReference type="EMBL" id="TDL21950.1"/>
    </source>
</evidence>
<dbReference type="VEuPathDB" id="FungiDB:BD410DRAFT_789033"/>
<name>A0A4Y7Q551_9AGAM</name>
<protein>
    <submittedName>
        <fullName evidence="3">Uncharacterized protein</fullName>
    </submittedName>
</protein>
<keyword evidence="2" id="KW-0812">Transmembrane</keyword>
<evidence type="ECO:0000313" key="4">
    <source>
        <dbReference type="Proteomes" id="UP000294933"/>
    </source>
</evidence>
<feature type="transmembrane region" description="Helical" evidence="2">
    <location>
        <begin position="70"/>
        <end position="90"/>
    </location>
</feature>
<keyword evidence="2" id="KW-0472">Membrane</keyword>
<feature type="region of interest" description="Disordered" evidence="1">
    <location>
        <begin position="28"/>
        <end position="52"/>
    </location>
</feature>
<dbReference type="OrthoDB" id="5570013at2759"/>
<evidence type="ECO:0000256" key="1">
    <source>
        <dbReference type="SAM" id="MobiDB-lite"/>
    </source>
</evidence>
<reference evidence="3 4" key="1">
    <citation type="submission" date="2018-06" db="EMBL/GenBank/DDBJ databases">
        <title>A transcriptomic atlas of mushroom development highlights an independent origin of complex multicellularity.</title>
        <authorList>
            <consortium name="DOE Joint Genome Institute"/>
            <person name="Krizsan K."/>
            <person name="Almasi E."/>
            <person name="Merenyi Z."/>
            <person name="Sahu N."/>
            <person name="Viragh M."/>
            <person name="Koszo T."/>
            <person name="Mondo S."/>
            <person name="Kiss B."/>
            <person name="Balint B."/>
            <person name="Kues U."/>
            <person name="Barry K."/>
            <person name="Hegedus J.C."/>
            <person name="Henrissat B."/>
            <person name="Johnson J."/>
            <person name="Lipzen A."/>
            <person name="Ohm R."/>
            <person name="Nagy I."/>
            <person name="Pangilinan J."/>
            <person name="Yan J."/>
            <person name="Xiong Y."/>
            <person name="Grigoriev I.V."/>
            <person name="Hibbett D.S."/>
            <person name="Nagy L.G."/>
        </authorList>
    </citation>
    <scope>NUCLEOTIDE SEQUENCE [LARGE SCALE GENOMIC DNA]</scope>
    <source>
        <strain evidence="3 4">SZMC22713</strain>
    </source>
</reference>
<dbReference type="EMBL" id="ML170177">
    <property type="protein sequence ID" value="TDL21950.1"/>
    <property type="molecule type" value="Genomic_DNA"/>
</dbReference>
<accession>A0A4Y7Q551</accession>